<reference evidence="1 2" key="1">
    <citation type="journal article" date="2011" name="Cell">
        <title>The monarch butterfly genome yields insights into long-distance migration.</title>
        <authorList>
            <person name="Zhan S."/>
            <person name="Merlin C."/>
            <person name="Boore J.L."/>
            <person name="Reppert S.M."/>
        </authorList>
    </citation>
    <scope>NUCLEOTIDE SEQUENCE [LARGE SCALE GENOMIC DNA]</scope>
    <source>
        <strain evidence="1">F-2</strain>
    </source>
</reference>
<dbReference type="Proteomes" id="UP000007151">
    <property type="component" value="Unassembled WGS sequence"/>
</dbReference>
<organism evidence="1 2">
    <name type="scientific">Danaus plexippus plexippus</name>
    <dbReference type="NCBI Taxonomy" id="278856"/>
    <lineage>
        <taxon>Eukaryota</taxon>
        <taxon>Metazoa</taxon>
        <taxon>Ecdysozoa</taxon>
        <taxon>Arthropoda</taxon>
        <taxon>Hexapoda</taxon>
        <taxon>Insecta</taxon>
        <taxon>Pterygota</taxon>
        <taxon>Neoptera</taxon>
        <taxon>Endopterygota</taxon>
        <taxon>Lepidoptera</taxon>
        <taxon>Glossata</taxon>
        <taxon>Ditrysia</taxon>
        <taxon>Papilionoidea</taxon>
        <taxon>Nymphalidae</taxon>
        <taxon>Danainae</taxon>
        <taxon>Danaini</taxon>
        <taxon>Danaina</taxon>
        <taxon>Danaus</taxon>
        <taxon>Danaus</taxon>
    </lineage>
</organism>
<comment type="caution">
    <text evidence="1">The sequence shown here is derived from an EMBL/GenBank/DDBJ whole genome shotgun (WGS) entry which is preliminary data.</text>
</comment>
<evidence type="ECO:0000313" key="2">
    <source>
        <dbReference type="Proteomes" id="UP000007151"/>
    </source>
</evidence>
<dbReference type="OrthoDB" id="6597267at2759"/>
<accession>A0A212EN10</accession>
<dbReference type="AlphaFoldDB" id="A0A212EN10"/>
<keyword evidence="2" id="KW-1185">Reference proteome</keyword>
<gene>
    <name evidence="1" type="ORF">KGM_201251</name>
</gene>
<evidence type="ECO:0000313" key="1">
    <source>
        <dbReference type="EMBL" id="OWR42880.1"/>
    </source>
</evidence>
<dbReference type="eggNOG" id="ENOG502RZ7B">
    <property type="taxonomic scope" value="Eukaryota"/>
</dbReference>
<dbReference type="EMBL" id="AGBW02013750">
    <property type="protein sequence ID" value="OWR42880.1"/>
    <property type="molecule type" value="Genomic_DNA"/>
</dbReference>
<dbReference type="KEGG" id="dpl:KGM_201251"/>
<protein>
    <submittedName>
        <fullName evidence="1">Uncharacterized protein</fullName>
    </submittedName>
</protein>
<name>A0A212EN10_DANPL</name>
<sequence>MPTHFFIDEYQSNKVDETKAVKQIPSVNGSVDAAFSTLNFHRKMMNEYQCRNYVAEQILEEMGKNVLQRRVGKPFEGVFSKRSQDMRSNLLYDPGSGNYQDWLAKVMAFNDLYRQYNATVNTSQFEGQPRSGYEVRETDLGVGDSDGLVYDVSKHGGYEYSMQPPPPPLYHHPPHGVHEEYEVERESHGLGIAELFDISLTGIAFLSFGMFILQVLMCITMNHPQPQIMQMVDNTDNVNVDDVFRVKREAETKYSMRKLNSIARYALMAIKPQSPGCLYRTLCLGNKQVREMNDGSKYWLPLWYAGVSWVRGGASLSGGAGALRAAALGLGDADCRTIYPEDCD</sequence>
<proteinExistence type="predicted"/>